<evidence type="ECO:0000313" key="6">
    <source>
        <dbReference type="Proteomes" id="UP000005695"/>
    </source>
</evidence>
<dbReference type="RefSeq" id="WP_005999196.1">
    <property type="nucleotide sequence ID" value="NZ_AAEW02000006.1"/>
</dbReference>
<feature type="signal peptide" evidence="4">
    <location>
        <begin position="1"/>
        <end position="24"/>
    </location>
</feature>
<dbReference type="NCBIfam" id="NF041027">
    <property type="entry name" value="GSU2204_Se_pt_1"/>
    <property type="match status" value="1"/>
</dbReference>
<accession>Q1K1B5</accession>
<evidence type="ECO:0000256" key="2">
    <source>
        <dbReference type="ARBA" id="ARBA00023136"/>
    </source>
</evidence>
<dbReference type="Gene3D" id="2.40.170.20">
    <property type="entry name" value="TonB-dependent receptor, beta-barrel domain"/>
    <property type="match status" value="1"/>
</dbReference>
<organism evidence="5 6">
    <name type="scientific">Desulfuromonas acetoxidans (strain DSM 684 / 11070)</name>
    <dbReference type="NCBI Taxonomy" id="281689"/>
    <lineage>
        <taxon>Bacteria</taxon>
        <taxon>Pseudomonadati</taxon>
        <taxon>Thermodesulfobacteriota</taxon>
        <taxon>Desulfuromonadia</taxon>
        <taxon>Desulfuromonadales</taxon>
        <taxon>Desulfuromonadaceae</taxon>
        <taxon>Desulfuromonas</taxon>
    </lineage>
</organism>
<evidence type="ECO:0008006" key="7">
    <source>
        <dbReference type="Google" id="ProtNLM"/>
    </source>
</evidence>
<dbReference type="InterPro" id="IPR036942">
    <property type="entry name" value="Beta-barrel_TonB_sf"/>
</dbReference>
<reference evidence="5" key="1">
    <citation type="submission" date="2006-05" db="EMBL/GenBank/DDBJ databases">
        <title>Annotation of the draft genome assembly of Desulfuromonas acetoxidans DSM 684.</title>
        <authorList>
            <consortium name="US DOE Joint Genome Institute (JGI-ORNL)"/>
            <person name="Larimer F."/>
            <person name="Land M."/>
            <person name="Hauser L."/>
        </authorList>
    </citation>
    <scope>NUCLEOTIDE SEQUENCE [LARGE SCALE GENOMIC DNA]</scope>
    <source>
        <strain evidence="5">DSM 684</strain>
    </source>
</reference>
<dbReference type="Proteomes" id="UP000005695">
    <property type="component" value="Unassembled WGS sequence"/>
</dbReference>
<dbReference type="GO" id="GO:0009279">
    <property type="term" value="C:cell outer membrane"/>
    <property type="evidence" value="ECO:0007669"/>
    <property type="project" value="UniProtKB-SubCell"/>
</dbReference>
<reference evidence="5" key="2">
    <citation type="submission" date="2006-05" db="EMBL/GenBank/DDBJ databases">
        <title>Sequencing of the draft genome and assembly of Desulfuromonas acetoxidans DSM 684.</title>
        <authorList>
            <consortium name="US DOE Joint Genome Institute (JGI-PGF)"/>
            <person name="Copeland A."/>
            <person name="Lucas S."/>
            <person name="Lapidus A."/>
            <person name="Barry K."/>
            <person name="Detter J.C."/>
            <person name="Glavina del Rio T."/>
            <person name="Hammon N."/>
            <person name="Israni S."/>
            <person name="Dalin E."/>
            <person name="Tice H."/>
            <person name="Bruce D."/>
            <person name="Pitluck S."/>
            <person name="Richardson P."/>
        </authorList>
    </citation>
    <scope>NUCLEOTIDE SEQUENCE [LARGE SCALE GENOMIC DNA]</scope>
    <source>
        <strain evidence="5">DSM 684</strain>
    </source>
</reference>
<dbReference type="AlphaFoldDB" id="Q1K1B5"/>
<evidence type="ECO:0000256" key="3">
    <source>
        <dbReference type="ARBA" id="ARBA00023237"/>
    </source>
</evidence>
<keyword evidence="4" id="KW-0732">Signal</keyword>
<keyword evidence="3" id="KW-0998">Cell outer membrane</keyword>
<comment type="subcellular location">
    <subcellularLocation>
        <location evidence="1">Cell outer membrane</location>
    </subcellularLocation>
</comment>
<comment type="caution">
    <text evidence="5">The sequence shown here is derived from an EMBL/GenBank/DDBJ whole genome shotgun (WGS) entry which is preliminary data.</text>
</comment>
<keyword evidence="6" id="KW-1185">Reference proteome</keyword>
<evidence type="ECO:0000256" key="4">
    <source>
        <dbReference type="SAM" id="SignalP"/>
    </source>
</evidence>
<sequence length="805" mass="90372">MKQLRTYVLLASIAVLMMATSGFAADWSEASINLGYTGVSSDDSLNKTAEYESMDSSIGGGLELDVRQNGVGIELEGQYTDEEESEGSARFDIKRVLRAKYNYQKFIHRLRHDLLFEDKPHLSATAGTPGYGSFEPSINAGGEHDIYDGIIAANAVPLLTEAGTVGLEGLQTATFNDLDQGRDYMIERRKHEASAKLQLPAFPYLVPEVKFSHEEKHGWQQTTLMTGQCTPCHTVAVGQEIDQTTEEVSIGATFKMAGLTASYFHTEREFDNRSDDYAHEGRVDNDYYYDDIAKPYYDRLLFENESQEIGITADIEKKMDTVKLRYDAAGATTLYGSYVSADTKNNYNDLEYDSDTLFFSASNRSIAGLRLKAYAKQYEIDSDDLYVDMTSYTADTEIVFGADTIPVSDFNYNRPSSASRDVFETGLDASYVLGAGTMLTGAYTYKVVDRDNGNYKEYDSSLRDEAYLDDEETTYNTFELGISSRPMSSVNLRAKYTYEHADTPFSFSNGLGYNDLNQYGWTQLMDSDPDPLDMTTNSPFYEVLRSWNRTTSGSNVAENHHQFKASGTWTPNDIFSLSVNGQYTFEENDEAYNDWENNSWNAGVSIFMMPTEKLTFSAGYDYQYGKTTSKYATALYVGCFSESMGEQIASVYDNVDYDTTAQVLYLSTTYQATNKLTLSGDLTLTKAEASADNPNFGDNIYYENYVDYVLSGMSEEDYLAYLDANDLPYTQTIMMSYLDYSGSDDYSDLDYETLDLTLGAEYRFNSALTLAVSGFYRCVEDGEAYLGDDYDGELYLVNTSVSYRF</sequence>
<name>Q1K1B5_DESA6</name>
<dbReference type="EMBL" id="AAEW02000006">
    <property type="protein sequence ID" value="EAT16093.1"/>
    <property type="molecule type" value="Genomic_DNA"/>
</dbReference>
<protein>
    <recommendedName>
        <fullName evidence="7">MtrB/PioB family decaheme-associated outer membrane protein</fullName>
    </recommendedName>
</protein>
<feature type="chain" id="PRO_5004192709" description="MtrB/PioB family decaheme-associated outer membrane protein" evidence="4">
    <location>
        <begin position="25"/>
        <end position="805"/>
    </location>
</feature>
<proteinExistence type="predicted"/>
<keyword evidence="2" id="KW-0472">Membrane</keyword>
<dbReference type="SUPFAM" id="SSF56935">
    <property type="entry name" value="Porins"/>
    <property type="match status" value="1"/>
</dbReference>
<evidence type="ECO:0000256" key="1">
    <source>
        <dbReference type="ARBA" id="ARBA00004442"/>
    </source>
</evidence>
<dbReference type="OrthoDB" id="5389672at2"/>
<gene>
    <name evidence="5" type="ORF">Dace_1557</name>
</gene>
<evidence type="ECO:0000313" key="5">
    <source>
        <dbReference type="EMBL" id="EAT16093.1"/>
    </source>
</evidence>